<feature type="transmembrane region" description="Helical" evidence="1">
    <location>
        <begin position="20"/>
        <end position="46"/>
    </location>
</feature>
<dbReference type="OrthoDB" id="82160at2157"/>
<dbReference type="KEGG" id="mfv:Mfer_0932"/>
<keyword evidence="3" id="KW-1185">Reference proteome</keyword>
<dbReference type="EMBL" id="CP002278">
    <property type="protein sequence ID" value="ADP77730.1"/>
    <property type="molecule type" value="Genomic_DNA"/>
</dbReference>
<accession>E3GZJ8</accession>
<dbReference type="STRING" id="523846.Mfer_0932"/>
<organism evidence="2 3">
    <name type="scientific">Methanothermus fervidus (strain ATCC 43054 / DSM 2088 / JCM 10308 / V24 S)</name>
    <dbReference type="NCBI Taxonomy" id="523846"/>
    <lineage>
        <taxon>Archaea</taxon>
        <taxon>Methanobacteriati</taxon>
        <taxon>Methanobacteriota</taxon>
        <taxon>Methanomada group</taxon>
        <taxon>Methanobacteria</taxon>
        <taxon>Methanobacteriales</taxon>
        <taxon>Methanothermaceae</taxon>
        <taxon>Methanothermus</taxon>
    </lineage>
</organism>
<protein>
    <submittedName>
        <fullName evidence="2">Uncharacterized protein</fullName>
    </submittedName>
</protein>
<keyword evidence="1" id="KW-1133">Transmembrane helix</keyword>
<keyword evidence="1" id="KW-0812">Transmembrane</keyword>
<dbReference type="AlphaFoldDB" id="E3GZJ8"/>
<evidence type="ECO:0000313" key="3">
    <source>
        <dbReference type="Proteomes" id="UP000002315"/>
    </source>
</evidence>
<dbReference type="HOGENOM" id="CLU_214689_0_0_2"/>
<reference evidence="2 3" key="1">
    <citation type="journal article" date="2010" name="Stand. Genomic Sci.">
        <title>Complete genome sequence of Methanothermus fervidus type strain (V24S).</title>
        <authorList>
            <person name="Anderson I."/>
            <person name="Djao O.D."/>
            <person name="Misra M."/>
            <person name="Chertkov O."/>
            <person name="Nolan M."/>
            <person name="Lucas S."/>
            <person name="Lapidus A."/>
            <person name="Del Rio T.G."/>
            <person name="Tice H."/>
            <person name="Cheng J.F."/>
            <person name="Tapia R."/>
            <person name="Han C."/>
            <person name="Goodwin L."/>
            <person name="Pitluck S."/>
            <person name="Liolios K."/>
            <person name="Ivanova N."/>
            <person name="Mavromatis K."/>
            <person name="Mikhailova N."/>
            <person name="Pati A."/>
            <person name="Brambilla E."/>
            <person name="Chen A."/>
            <person name="Palaniappan K."/>
            <person name="Land M."/>
            <person name="Hauser L."/>
            <person name="Chang Y.J."/>
            <person name="Jeffries C.D."/>
            <person name="Sikorski J."/>
            <person name="Spring S."/>
            <person name="Rohde M."/>
            <person name="Eichinger K."/>
            <person name="Huber H."/>
            <person name="Wirth R."/>
            <person name="Goker M."/>
            <person name="Detter J.C."/>
            <person name="Woyke T."/>
            <person name="Bristow J."/>
            <person name="Eisen J.A."/>
            <person name="Markowitz V."/>
            <person name="Hugenholtz P."/>
            <person name="Klenk H.P."/>
            <person name="Kyrpides N.C."/>
        </authorList>
    </citation>
    <scope>NUCLEOTIDE SEQUENCE [LARGE SCALE GENOMIC DNA]</scope>
    <source>
        <strain evidence="3">ATCC 43054 / DSM 2088 / JCM 10308 / V24 S</strain>
    </source>
</reference>
<sequence length="51" mass="5852">MYKDPLTELLEDPDKRAKLSVIFVGLVILSTVMIVSGMIIFIYLLLKKYGY</sequence>
<evidence type="ECO:0000256" key="1">
    <source>
        <dbReference type="SAM" id="Phobius"/>
    </source>
</evidence>
<evidence type="ECO:0000313" key="2">
    <source>
        <dbReference type="EMBL" id="ADP77730.1"/>
    </source>
</evidence>
<proteinExistence type="predicted"/>
<dbReference type="Proteomes" id="UP000002315">
    <property type="component" value="Chromosome"/>
</dbReference>
<keyword evidence="1" id="KW-0472">Membrane</keyword>
<name>E3GZJ8_METFV</name>
<gene>
    <name evidence="2" type="ordered locus">Mfer_0932</name>
</gene>